<proteinExistence type="predicted"/>
<keyword evidence="2" id="KW-1185">Reference proteome</keyword>
<accession>A0A6H2GYU3</accession>
<dbReference type="AlphaFoldDB" id="A0A6H2GYU3"/>
<name>A0A6H2GYU3_9BACL</name>
<reference evidence="1 2" key="1">
    <citation type="submission" date="2020-04" db="EMBL/GenBank/DDBJ databases">
        <title>Novel Paenibacillus strain UniB2 isolated from commercial digestive syrup.</title>
        <authorList>
            <person name="Thorat V."/>
            <person name="Kirdat K."/>
            <person name="Tiwarekar B."/>
            <person name="Yadav A."/>
        </authorList>
    </citation>
    <scope>NUCLEOTIDE SEQUENCE [LARGE SCALE GENOMIC DNA]</scope>
    <source>
        <strain evidence="1 2">UniB2</strain>
    </source>
</reference>
<gene>
    <name evidence="1" type="ORF">HGI30_14050</name>
</gene>
<protein>
    <submittedName>
        <fullName evidence="1">Uncharacterized protein</fullName>
    </submittedName>
</protein>
<evidence type="ECO:0000313" key="2">
    <source>
        <dbReference type="Proteomes" id="UP000502136"/>
    </source>
</evidence>
<evidence type="ECO:0000313" key="1">
    <source>
        <dbReference type="EMBL" id="QJC52575.1"/>
    </source>
</evidence>
<dbReference type="RefSeq" id="WP_168908130.1">
    <property type="nucleotide sequence ID" value="NZ_CP051428.1"/>
</dbReference>
<dbReference type="EMBL" id="CP051428">
    <property type="protein sequence ID" value="QJC52575.1"/>
    <property type="molecule type" value="Genomic_DNA"/>
</dbReference>
<dbReference type="KEGG" id="palr:HGI30_14050"/>
<sequence>MSQNNFIRDKKEFEEILFLVTKAFNSEQRLPNQIFKFPFQKTVVLDFDHAMSDLFWDELEQLTYVFGDSSVIMGVLDPHPVDYYYNEFSQYNWCIFQKGTTDDDYWNMLEKGPDESPADAILYNSEVVVWLSPSMKWAIWGERSYGICILGFNNEIGDYKSDSWFTMDRAINELVSLNFKKCTVPEEISTKLKKFYSNIK</sequence>
<dbReference type="Proteomes" id="UP000502136">
    <property type="component" value="Chromosome"/>
</dbReference>
<organism evidence="1 2">
    <name type="scientific">Paenibacillus albicereus</name>
    <dbReference type="NCBI Taxonomy" id="2726185"/>
    <lineage>
        <taxon>Bacteria</taxon>
        <taxon>Bacillati</taxon>
        <taxon>Bacillota</taxon>
        <taxon>Bacilli</taxon>
        <taxon>Bacillales</taxon>
        <taxon>Paenibacillaceae</taxon>
        <taxon>Paenibacillus</taxon>
    </lineage>
</organism>